<sequence>MAMPLQAYSVGLQEQMFSSMKYPIMESYLTLTKFSSQKHSIGNHFLLPSTLAFLSFIQAKGVVEGSNKKGKDIAR</sequence>
<keyword evidence="1" id="KW-0378">Hydrolase</keyword>
<evidence type="ECO:0000313" key="2">
    <source>
        <dbReference type="Proteomes" id="UP000032142"/>
    </source>
</evidence>
<gene>
    <name evidence="1" type="ORF">F383_16753</name>
</gene>
<dbReference type="EMBL" id="KN397554">
    <property type="protein sequence ID" value="KHG12379.1"/>
    <property type="molecule type" value="Genomic_DNA"/>
</dbReference>
<dbReference type="Proteomes" id="UP000032142">
    <property type="component" value="Unassembled WGS sequence"/>
</dbReference>
<name>A0A0B0NKS0_GOSAR</name>
<dbReference type="GO" id="GO:0008237">
    <property type="term" value="F:metallopeptidase activity"/>
    <property type="evidence" value="ECO:0007669"/>
    <property type="project" value="UniProtKB-KW"/>
</dbReference>
<keyword evidence="1" id="KW-0645">Protease</keyword>
<proteinExistence type="predicted"/>
<keyword evidence="2" id="KW-1185">Reference proteome</keyword>
<organism evidence="1 2">
    <name type="scientific">Gossypium arboreum</name>
    <name type="common">Tree cotton</name>
    <name type="synonym">Gossypium nanking</name>
    <dbReference type="NCBI Taxonomy" id="29729"/>
    <lineage>
        <taxon>Eukaryota</taxon>
        <taxon>Viridiplantae</taxon>
        <taxon>Streptophyta</taxon>
        <taxon>Embryophyta</taxon>
        <taxon>Tracheophyta</taxon>
        <taxon>Spermatophyta</taxon>
        <taxon>Magnoliopsida</taxon>
        <taxon>eudicotyledons</taxon>
        <taxon>Gunneridae</taxon>
        <taxon>Pentapetalae</taxon>
        <taxon>rosids</taxon>
        <taxon>malvids</taxon>
        <taxon>Malvales</taxon>
        <taxon>Malvaceae</taxon>
        <taxon>Malvoideae</taxon>
        <taxon>Gossypium</taxon>
    </lineage>
</organism>
<protein>
    <submittedName>
        <fullName evidence="1">Putative zinc metalloprotease TRE2</fullName>
    </submittedName>
</protein>
<dbReference type="GO" id="GO:0006508">
    <property type="term" value="P:proteolysis"/>
    <property type="evidence" value="ECO:0007669"/>
    <property type="project" value="UniProtKB-KW"/>
</dbReference>
<evidence type="ECO:0000313" key="1">
    <source>
        <dbReference type="EMBL" id="KHG12379.1"/>
    </source>
</evidence>
<accession>A0A0B0NKS0</accession>
<keyword evidence="1" id="KW-0482">Metalloprotease</keyword>
<reference evidence="2" key="1">
    <citation type="submission" date="2014-09" db="EMBL/GenBank/DDBJ databases">
        <authorList>
            <person name="Mudge J."/>
            <person name="Ramaraj T."/>
            <person name="Lindquist I.E."/>
            <person name="Bharti A.K."/>
            <person name="Sundararajan A."/>
            <person name="Cameron C.T."/>
            <person name="Woodward J.E."/>
            <person name="May G.D."/>
            <person name="Brubaker C."/>
            <person name="Broadhvest J."/>
            <person name="Wilkins T.A."/>
        </authorList>
    </citation>
    <scope>NUCLEOTIDE SEQUENCE</scope>
    <source>
        <strain evidence="2">cv. AKA8401</strain>
    </source>
</reference>
<dbReference type="AlphaFoldDB" id="A0A0B0NKS0"/>